<protein>
    <submittedName>
        <fullName evidence="2">Uncharacterized protein</fullName>
    </submittedName>
</protein>
<accession>A0A6J4QD18</accession>
<gene>
    <name evidence="2" type="ORF">AVDCRST_MAG03-3784</name>
</gene>
<feature type="region of interest" description="Disordered" evidence="1">
    <location>
        <begin position="1"/>
        <end position="74"/>
    </location>
</feature>
<reference evidence="2" key="1">
    <citation type="submission" date="2020-02" db="EMBL/GenBank/DDBJ databases">
        <authorList>
            <person name="Meier V. D."/>
        </authorList>
    </citation>
    <scope>NUCLEOTIDE SEQUENCE</scope>
    <source>
        <strain evidence="2">AVDCRST_MAG03</strain>
    </source>
</reference>
<sequence>MSALTPQDLRGRTLGCGAGPASSDAEATAAGHRTTSCNPPRGLSTNDIRYRRPKYSWPPSRTPQALRLARRRIT</sequence>
<feature type="compositionally biased region" description="Polar residues" evidence="1">
    <location>
        <begin position="33"/>
        <end position="47"/>
    </location>
</feature>
<organism evidence="2">
    <name type="scientific">uncultured Rubrobacteraceae bacterium</name>
    <dbReference type="NCBI Taxonomy" id="349277"/>
    <lineage>
        <taxon>Bacteria</taxon>
        <taxon>Bacillati</taxon>
        <taxon>Actinomycetota</taxon>
        <taxon>Rubrobacteria</taxon>
        <taxon>Rubrobacterales</taxon>
        <taxon>Rubrobacteraceae</taxon>
        <taxon>environmental samples</taxon>
    </lineage>
</organism>
<evidence type="ECO:0000256" key="1">
    <source>
        <dbReference type="SAM" id="MobiDB-lite"/>
    </source>
</evidence>
<name>A0A6J4QD18_9ACTN</name>
<proteinExistence type="predicted"/>
<dbReference type="AlphaFoldDB" id="A0A6J4QD18"/>
<dbReference type="EMBL" id="CADCUT010000221">
    <property type="protein sequence ID" value="CAA9438399.1"/>
    <property type="molecule type" value="Genomic_DNA"/>
</dbReference>
<evidence type="ECO:0000313" key="2">
    <source>
        <dbReference type="EMBL" id="CAA9438399.1"/>
    </source>
</evidence>